<accession>A0A1Q9EZ82</accession>
<dbReference type="OrthoDB" id="419506at2759"/>
<organism evidence="2 3">
    <name type="scientific">Symbiodinium microadriaticum</name>
    <name type="common">Dinoflagellate</name>
    <name type="synonym">Zooxanthella microadriatica</name>
    <dbReference type="NCBI Taxonomy" id="2951"/>
    <lineage>
        <taxon>Eukaryota</taxon>
        <taxon>Sar</taxon>
        <taxon>Alveolata</taxon>
        <taxon>Dinophyceae</taxon>
        <taxon>Suessiales</taxon>
        <taxon>Symbiodiniaceae</taxon>
        <taxon>Symbiodinium</taxon>
    </lineage>
</organism>
<evidence type="ECO:0000256" key="1">
    <source>
        <dbReference type="SAM" id="MobiDB-lite"/>
    </source>
</evidence>
<comment type="caution">
    <text evidence="2">The sequence shown here is derived from an EMBL/GenBank/DDBJ whole genome shotgun (WGS) entry which is preliminary data.</text>
</comment>
<dbReference type="AlphaFoldDB" id="A0A1Q9EZ82"/>
<dbReference type="EMBL" id="LSRX01000038">
    <property type="protein sequence ID" value="OLQ12711.1"/>
    <property type="molecule type" value="Genomic_DNA"/>
</dbReference>
<evidence type="ECO:0000313" key="2">
    <source>
        <dbReference type="EMBL" id="OLQ12711.1"/>
    </source>
</evidence>
<dbReference type="Proteomes" id="UP000186817">
    <property type="component" value="Unassembled WGS sequence"/>
</dbReference>
<gene>
    <name evidence="2" type="ORF">AK812_SmicGene3216</name>
</gene>
<feature type="region of interest" description="Disordered" evidence="1">
    <location>
        <begin position="148"/>
        <end position="170"/>
    </location>
</feature>
<reference evidence="2 3" key="1">
    <citation type="submission" date="2016-02" db="EMBL/GenBank/DDBJ databases">
        <title>Genome analysis of coral dinoflagellate symbionts highlights evolutionary adaptations to a symbiotic lifestyle.</title>
        <authorList>
            <person name="Aranda M."/>
            <person name="Li Y."/>
            <person name="Liew Y.J."/>
            <person name="Baumgarten S."/>
            <person name="Simakov O."/>
            <person name="Wilson M."/>
            <person name="Piel J."/>
            <person name="Ashoor H."/>
            <person name="Bougouffa S."/>
            <person name="Bajic V.B."/>
            <person name="Ryu T."/>
            <person name="Ravasi T."/>
            <person name="Bayer T."/>
            <person name="Micklem G."/>
            <person name="Kim H."/>
            <person name="Bhak J."/>
            <person name="Lajeunesse T.C."/>
            <person name="Voolstra C.R."/>
        </authorList>
    </citation>
    <scope>NUCLEOTIDE SEQUENCE [LARGE SCALE GENOMIC DNA]</scope>
    <source>
        <strain evidence="2 3">CCMP2467</strain>
    </source>
</reference>
<proteinExistence type="predicted"/>
<sequence length="236" mass="25856">MLRMSLHYHGIWPKRVHRFLGTAALHCTAKTKKTLRREQWKLLRAVDSSIELSEPMRVELLLELSGLPRQEAMVIKSCANDSRNFESVRATLVEYHTGVHLSEGRTSGSGKGPRQGSSGKAYSRGKGKHFVSKAYIADHEALAYPDEATTTTTTTRTPTRRPRALLSGLGNEDGYGYDAYSYAAAEREEDEGFKGGPAAPSSSMQMEGGDRTKAKGPKKVPPNPPVNRCAACADFT</sequence>
<feature type="region of interest" description="Disordered" evidence="1">
    <location>
        <begin position="188"/>
        <end position="226"/>
    </location>
</feature>
<keyword evidence="3" id="KW-1185">Reference proteome</keyword>
<feature type="region of interest" description="Disordered" evidence="1">
    <location>
        <begin position="101"/>
        <end position="125"/>
    </location>
</feature>
<protein>
    <submittedName>
        <fullName evidence="2">Uncharacterized protein</fullName>
    </submittedName>
</protein>
<evidence type="ECO:0000313" key="3">
    <source>
        <dbReference type="Proteomes" id="UP000186817"/>
    </source>
</evidence>
<name>A0A1Q9EZ82_SYMMI</name>